<dbReference type="Pfam" id="PF06912">
    <property type="entry name" value="DUF1275"/>
    <property type="match status" value="1"/>
</dbReference>
<keyword evidence="4" id="KW-1185">Reference proteome</keyword>
<dbReference type="STRING" id="348802.A0A0D2EDK3"/>
<feature type="transmembrane region" description="Helical" evidence="2">
    <location>
        <begin position="129"/>
        <end position="146"/>
    </location>
</feature>
<dbReference type="OrthoDB" id="5288586at2759"/>
<organism evidence="3 4">
    <name type="scientific">Exophiala xenobiotica</name>
    <dbReference type="NCBI Taxonomy" id="348802"/>
    <lineage>
        <taxon>Eukaryota</taxon>
        <taxon>Fungi</taxon>
        <taxon>Dikarya</taxon>
        <taxon>Ascomycota</taxon>
        <taxon>Pezizomycotina</taxon>
        <taxon>Eurotiomycetes</taxon>
        <taxon>Chaetothyriomycetidae</taxon>
        <taxon>Chaetothyriales</taxon>
        <taxon>Herpotrichiellaceae</taxon>
        <taxon>Exophiala</taxon>
    </lineage>
</organism>
<evidence type="ECO:0000313" key="4">
    <source>
        <dbReference type="Proteomes" id="UP000054342"/>
    </source>
</evidence>
<dbReference type="PANTHER" id="PTHR37488">
    <property type="entry name" value="DUF1275 DOMAIN-CONTAINING PROTEIN"/>
    <property type="match status" value="1"/>
</dbReference>
<dbReference type="PANTHER" id="PTHR37488:SF2">
    <property type="entry name" value="DUF1275 DOMAIN-CONTAINING PROTEIN"/>
    <property type="match status" value="1"/>
</dbReference>
<name>A0A0D2EDK3_9EURO</name>
<accession>A0A0D2EDK3</accession>
<dbReference type="EMBL" id="KN847321">
    <property type="protein sequence ID" value="KIW53438.1"/>
    <property type="molecule type" value="Genomic_DNA"/>
</dbReference>
<dbReference type="GeneID" id="25330919"/>
<feature type="transmembrane region" description="Helical" evidence="2">
    <location>
        <begin position="246"/>
        <end position="265"/>
    </location>
</feature>
<evidence type="ECO:0000313" key="3">
    <source>
        <dbReference type="EMBL" id="KIW53438.1"/>
    </source>
</evidence>
<dbReference type="InterPro" id="IPR010699">
    <property type="entry name" value="DUF1275"/>
</dbReference>
<keyword evidence="2" id="KW-0812">Transmembrane</keyword>
<dbReference type="Proteomes" id="UP000054342">
    <property type="component" value="Unassembled WGS sequence"/>
</dbReference>
<dbReference type="RefSeq" id="XP_013314022.1">
    <property type="nucleotide sequence ID" value="XM_013458568.1"/>
</dbReference>
<feature type="region of interest" description="Disordered" evidence="1">
    <location>
        <begin position="26"/>
        <end position="56"/>
    </location>
</feature>
<evidence type="ECO:0000256" key="2">
    <source>
        <dbReference type="SAM" id="Phobius"/>
    </source>
</evidence>
<protein>
    <recommendedName>
        <fullName evidence="5">DUF1275 domain protein</fullName>
    </recommendedName>
</protein>
<reference evidence="3 4" key="1">
    <citation type="submission" date="2015-01" db="EMBL/GenBank/DDBJ databases">
        <title>The Genome Sequence of Exophiala xenobiotica CBS118157.</title>
        <authorList>
            <consortium name="The Broad Institute Genomics Platform"/>
            <person name="Cuomo C."/>
            <person name="de Hoog S."/>
            <person name="Gorbushina A."/>
            <person name="Stielow B."/>
            <person name="Teixiera M."/>
            <person name="Abouelleil A."/>
            <person name="Chapman S.B."/>
            <person name="Priest M."/>
            <person name="Young S.K."/>
            <person name="Wortman J."/>
            <person name="Nusbaum C."/>
            <person name="Birren B."/>
        </authorList>
    </citation>
    <scope>NUCLEOTIDE SEQUENCE [LARGE SCALE GENOMIC DNA]</scope>
    <source>
        <strain evidence="3 4">CBS 118157</strain>
    </source>
</reference>
<keyword evidence="2" id="KW-1133">Transmembrane helix</keyword>
<dbReference type="HOGENOM" id="CLU_061825_0_0_1"/>
<evidence type="ECO:0008006" key="5">
    <source>
        <dbReference type="Google" id="ProtNLM"/>
    </source>
</evidence>
<feature type="transmembrane region" description="Helical" evidence="2">
    <location>
        <begin position="315"/>
        <end position="334"/>
    </location>
</feature>
<gene>
    <name evidence="3" type="ORF">PV05_09011</name>
</gene>
<feature type="transmembrane region" description="Helical" evidence="2">
    <location>
        <begin position="76"/>
        <end position="96"/>
    </location>
</feature>
<feature type="compositionally biased region" description="Polar residues" evidence="1">
    <location>
        <begin position="26"/>
        <end position="41"/>
    </location>
</feature>
<dbReference type="AlphaFoldDB" id="A0A0D2EDK3"/>
<sequence length="351" mass="38274">MPNISFPEDVENHLRRIESSLTLTNTSTYPAPQASGSSSRAGSLDRQKRANMGCTDNPHRQGTIQKYLSRELRASYMGLVITICFFISGLVDSVAFNSWSCFVNMQTGNTVFAALGLGGLPKASHGQQYYKSLTAIGSFCLGALFFSALHRYPTGLSEQPCSRRRWIFIVSFSLQTALMIIPAILVTLNLVSNQPFVPGSFSSGSSNNNSGSGTLTNFLDLCPVALLSFQAAGQTTLSRLLAVLDMPTIVLSALYFDFTADLYSLRQAWRKSSSLWEFASVQQKRQGQRLLCIIALCTGGITGGEMYKSSAGMAGALWTAAGLKMLIVMGWLFWAEEGGEVEDTEDERLPR</sequence>
<feature type="transmembrane region" description="Helical" evidence="2">
    <location>
        <begin position="166"/>
        <end position="191"/>
    </location>
</feature>
<evidence type="ECO:0000256" key="1">
    <source>
        <dbReference type="SAM" id="MobiDB-lite"/>
    </source>
</evidence>
<keyword evidence="2" id="KW-0472">Membrane</keyword>
<proteinExistence type="predicted"/>